<dbReference type="PROSITE" id="PS51257">
    <property type="entry name" value="PROKAR_LIPOPROTEIN"/>
    <property type="match status" value="1"/>
</dbReference>
<accession>A0AAE0XNT4</accession>
<evidence type="ECO:0000313" key="2">
    <source>
        <dbReference type="Proteomes" id="UP001283361"/>
    </source>
</evidence>
<dbReference type="EMBL" id="JAWDGP010007919">
    <property type="protein sequence ID" value="KAK3700305.1"/>
    <property type="molecule type" value="Genomic_DNA"/>
</dbReference>
<comment type="caution">
    <text evidence="1">The sequence shown here is derived from an EMBL/GenBank/DDBJ whole genome shotgun (WGS) entry which is preliminary data.</text>
</comment>
<dbReference type="Proteomes" id="UP001283361">
    <property type="component" value="Unassembled WGS sequence"/>
</dbReference>
<name>A0AAE0XNT4_9GAST</name>
<dbReference type="AlphaFoldDB" id="A0AAE0XNT4"/>
<protein>
    <submittedName>
        <fullName evidence="1">Uncharacterized protein</fullName>
    </submittedName>
</protein>
<sequence length="155" mass="17331">MCRPNHACIWHPVITGAKGQITAASSIALTTGCWDGHGLNIPLMCFRELTADCIENSECHIVRVYPPYQWLTLSIETDQNRDSQQDSRRSMVYESLSFPGHSGPLSSRSRLKWSACQLGDLQSSFVSAKRAVEAFPGHVDSKELLKQLKQHFSLL</sequence>
<evidence type="ECO:0000313" key="1">
    <source>
        <dbReference type="EMBL" id="KAK3700305.1"/>
    </source>
</evidence>
<gene>
    <name evidence="1" type="ORF">RRG08_033582</name>
</gene>
<proteinExistence type="predicted"/>
<reference evidence="1" key="1">
    <citation type="journal article" date="2023" name="G3 (Bethesda)">
        <title>A reference genome for the long-term kleptoplast-retaining sea slug Elysia crispata morphotype clarki.</title>
        <authorList>
            <person name="Eastman K.E."/>
            <person name="Pendleton A.L."/>
            <person name="Shaikh M.A."/>
            <person name="Suttiyut T."/>
            <person name="Ogas R."/>
            <person name="Tomko P."/>
            <person name="Gavelis G."/>
            <person name="Widhalm J.R."/>
            <person name="Wisecaver J.H."/>
        </authorList>
    </citation>
    <scope>NUCLEOTIDE SEQUENCE</scope>
    <source>
        <strain evidence="1">ECLA1</strain>
    </source>
</reference>
<keyword evidence="2" id="KW-1185">Reference proteome</keyword>
<organism evidence="1 2">
    <name type="scientific">Elysia crispata</name>
    <name type="common">lettuce slug</name>
    <dbReference type="NCBI Taxonomy" id="231223"/>
    <lineage>
        <taxon>Eukaryota</taxon>
        <taxon>Metazoa</taxon>
        <taxon>Spiralia</taxon>
        <taxon>Lophotrochozoa</taxon>
        <taxon>Mollusca</taxon>
        <taxon>Gastropoda</taxon>
        <taxon>Heterobranchia</taxon>
        <taxon>Euthyneura</taxon>
        <taxon>Panpulmonata</taxon>
        <taxon>Sacoglossa</taxon>
        <taxon>Placobranchoidea</taxon>
        <taxon>Plakobranchidae</taxon>
        <taxon>Elysia</taxon>
    </lineage>
</organism>